<reference evidence="1 2" key="1">
    <citation type="journal article" date="2020" name="Cell">
        <title>Large-Scale Comparative Analyses of Tick Genomes Elucidate Their Genetic Diversity and Vector Capacities.</title>
        <authorList>
            <consortium name="Tick Genome and Microbiome Consortium (TIGMIC)"/>
            <person name="Jia N."/>
            <person name="Wang J."/>
            <person name="Shi W."/>
            <person name="Du L."/>
            <person name="Sun Y."/>
            <person name="Zhan W."/>
            <person name="Jiang J.F."/>
            <person name="Wang Q."/>
            <person name="Zhang B."/>
            <person name="Ji P."/>
            <person name="Bell-Sakyi L."/>
            <person name="Cui X.M."/>
            <person name="Yuan T.T."/>
            <person name="Jiang B.G."/>
            <person name="Yang W.F."/>
            <person name="Lam T.T."/>
            <person name="Chang Q.C."/>
            <person name="Ding S.J."/>
            <person name="Wang X.J."/>
            <person name="Zhu J.G."/>
            <person name="Ruan X.D."/>
            <person name="Zhao L."/>
            <person name="Wei J.T."/>
            <person name="Ye R.Z."/>
            <person name="Que T.C."/>
            <person name="Du C.H."/>
            <person name="Zhou Y.H."/>
            <person name="Cheng J.X."/>
            <person name="Dai P.F."/>
            <person name="Guo W.B."/>
            <person name="Han X.H."/>
            <person name="Huang E.J."/>
            <person name="Li L.F."/>
            <person name="Wei W."/>
            <person name="Gao Y.C."/>
            <person name="Liu J.Z."/>
            <person name="Shao H.Z."/>
            <person name="Wang X."/>
            <person name="Wang C.C."/>
            <person name="Yang T.C."/>
            <person name="Huo Q.B."/>
            <person name="Li W."/>
            <person name="Chen H.Y."/>
            <person name="Chen S.E."/>
            <person name="Zhou L.G."/>
            <person name="Ni X.B."/>
            <person name="Tian J.H."/>
            <person name="Sheng Y."/>
            <person name="Liu T."/>
            <person name="Pan Y.S."/>
            <person name="Xia L.Y."/>
            <person name="Li J."/>
            <person name="Zhao F."/>
            <person name="Cao W.C."/>
        </authorList>
    </citation>
    <scope>NUCLEOTIDE SEQUENCE [LARGE SCALE GENOMIC DNA]</scope>
    <source>
        <strain evidence="1">Iper-2018</strain>
    </source>
</reference>
<dbReference type="EMBL" id="JABSTQ010010877">
    <property type="protein sequence ID" value="KAG0417160.1"/>
    <property type="molecule type" value="Genomic_DNA"/>
</dbReference>
<accession>A0AC60PCR4</accession>
<dbReference type="Proteomes" id="UP000805193">
    <property type="component" value="Unassembled WGS sequence"/>
</dbReference>
<name>A0AC60PCR4_IXOPE</name>
<protein>
    <submittedName>
        <fullName evidence="1">Uncharacterized protein</fullName>
    </submittedName>
</protein>
<proteinExistence type="predicted"/>
<sequence>MRAMHRATCYCYCSLLAPRYDKDVAGDSAARHTKQSAGMPGGDNGARGEPVIRVKPPRTARPITTTPLDRTGDAPIPAMHTPRMTPVGYSRRGATVETRKKVAEGSILNSPSGARETSNGRWYNRWPEEVGLE</sequence>
<evidence type="ECO:0000313" key="1">
    <source>
        <dbReference type="EMBL" id="KAG0417160.1"/>
    </source>
</evidence>
<keyword evidence="2" id="KW-1185">Reference proteome</keyword>
<gene>
    <name evidence="1" type="ORF">HPB47_005849</name>
</gene>
<organism evidence="1 2">
    <name type="scientific">Ixodes persulcatus</name>
    <name type="common">Taiga tick</name>
    <dbReference type="NCBI Taxonomy" id="34615"/>
    <lineage>
        <taxon>Eukaryota</taxon>
        <taxon>Metazoa</taxon>
        <taxon>Ecdysozoa</taxon>
        <taxon>Arthropoda</taxon>
        <taxon>Chelicerata</taxon>
        <taxon>Arachnida</taxon>
        <taxon>Acari</taxon>
        <taxon>Parasitiformes</taxon>
        <taxon>Ixodida</taxon>
        <taxon>Ixodoidea</taxon>
        <taxon>Ixodidae</taxon>
        <taxon>Ixodinae</taxon>
        <taxon>Ixodes</taxon>
    </lineage>
</organism>
<comment type="caution">
    <text evidence="1">The sequence shown here is derived from an EMBL/GenBank/DDBJ whole genome shotgun (WGS) entry which is preliminary data.</text>
</comment>
<evidence type="ECO:0000313" key="2">
    <source>
        <dbReference type="Proteomes" id="UP000805193"/>
    </source>
</evidence>